<reference evidence="2 3" key="1">
    <citation type="submission" date="2018-11" db="EMBL/GenBank/DDBJ databases">
        <authorList>
            <consortium name="Pathogen Informatics"/>
        </authorList>
    </citation>
    <scope>NUCLEOTIDE SEQUENCE [LARGE SCALE GENOMIC DNA]</scope>
</reference>
<proteinExistence type="predicted"/>
<protein>
    <submittedName>
        <fullName evidence="2">Uncharacterized protein</fullName>
    </submittedName>
</protein>
<gene>
    <name evidence="2" type="ORF">DILT_LOCUS19720</name>
</gene>
<feature type="region of interest" description="Disordered" evidence="1">
    <location>
        <begin position="1"/>
        <end position="56"/>
    </location>
</feature>
<evidence type="ECO:0000313" key="3">
    <source>
        <dbReference type="Proteomes" id="UP000281553"/>
    </source>
</evidence>
<sequence>MEPDLLTLDAERKTHPVRANMKGPHSNVEMPQVDADLYGSGNGGLPSADSNVNADADLDGDASSKIGGIGKMAGFKEKGPIYHERIGKAVSPEFVGDIVGACLADSRWLRCQSR</sequence>
<dbReference type="EMBL" id="UYRU01119371">
    <property type="protein sequence ID" value="VDN45834.1"/>
    <property type="molecule type" value="Genomic_DNA"/>
</dbReference>
<evidence type="ECO:0000256" key="1">
    <source>
        <dbReference type="SAM" id="MobiDB-lite"/>
    </source>
</evidence>
<name>A0A3P7NRG5_DIBLA</name>
<evidence type="ECO:0000313" key="2">
    <source>
        <dbReference type="EMBL" id="VDN45834.1"/>
    </source>
</evidence>
<feature type="non-terminal residue" evidence="2">
    <location>
        <position position="114"/>
    </location>
</feature>
<accession>A0A3P7NRG5</accession>
<dbReference type="AlphaFoldDB" id="A0A3P7NRG5"/>
<keyword evidence="3" id="KW-1185">Reference proteome</keyword>
<dbReference type="Proteomes" id="UP000281553">
    <property type="component" value="Unassembled WGS sequence"/>
</dbReference>
<organism evidence="2 3">
    <name type="scientific">Dibothriocephalus latus</name>
    <name type="common">Fish tapeworm</name>
    <name type="synonym">Diphyllobothrium latum</name>
    <dbReference type="NCBI Taxonomy" id="60516"/>
    <lineage>
        <taxon>Eukaryota</taxon>
        <taxon>Metazoa</taxon>
        <taxon>Spiralia</taxon>
        <taxon>Lophotrochozoa</taxon>
        <taxon>Platyhelminthes</taxon>
        <taxon>Cestoda</taxon>
        <taxon>Eucestoda</taxon>
        <taxon>Diphyllobothriidea</taxon>
        <taxon>Diphyllobothriidae</taxon>
        <taxon>Dibothriocephalus</taxon>
    </lineage>
</organism>